<dbReference type="Pfam" id="PF10633">
    <property type="entry name" value="NPCBM_assoc"/>
    <property type="match status" value="1"/>
</dbReference>
<dbReference type="EC" id="3.2.1.22" evidence="7"/>
<evidence type="ECO:0000259" key="10">
    <source>
        <dbReference type="Pfam" id="PF10633"/>
    </source>
</evidence>
<dbReference type="FunFam" id="3.20.20.70:FF:000197">
    <property type="entry name" value="Alpha-galactosidase"/>
    <property type="match status" value="1"/>
</dbReference>
<dbReference type="PANTHER" id="PTHR11452">
    <property type="entry name" value="ALPHA-GALACTOSIDASE/ALPHA-N-ACETYLGALACTOSAMINIDASE"/>
    <property type="match status" value="1"/>
</dbReference>
<dbReference type="InterPro" id="IPR018905">
    <property type="entry name" value="A-galactase_NEW3"/>
</dbReference>
<protein>
    <recommendedName>
        <fullName evidence="7">Alpha-galactosidase</fullName>
        <ecNumber evidence="7">3.2.1.22</ecNumber>
    </recommendedName>
    <alternativeName>
        <fullName evidence="7">Melibiase</fullName>
    </alternativeName>
</protein>
<dbReference type="PRINTS" id="PR00740">
    <property type="entry name" value="GLHYDRLASE27"/>
</dbReference>
<keyword evidence="3" id="KW-0430">Lectin</keyword>
<evidence type="ECO:0000256" key="8">
    <source>
        <dbReference type="SAM" id="MobiDB-lite"/>
    </source>
</evidence>
<evidence type="ECO:0000256" key="4">
    <source>
        <dbReference type="ARBA" id="ARBA00022801"/>
    </source>
</evidence>
<proteinExistence type="inferred from homology"/>
<evidence type="ECO:0000256" key="1">
    <source>
        <dbReference type="ARBA" id="ARBA00009743"/>
    </source>
</evidence>
<dbReference type="Proteomes" id="UP000680750">
    <property type="component" value="Chromosome"/>
</dbReference>
<dbReference type="PROSITE" id="PS00512">
    <property type="entry name" value="ALPHA_GALACTOSIDASE"/>
    <property type="match status" value="1"/>
</dbReference>
<dbReference type="RefSeq" id="WP_169745853.1">
    <property type="nucleotide sequence ID" value="NZ_AP023354.1"/>
</dbReference>
<sequence length="724" mass="75716">MRSRTARAQRSRLLTALSAVVVAAGSLVGATAPAAAAPAPAVVPHATNGDDLAPTPPMGFNDWAGFECNNQMNEQLFVDTADEIVRLGLDKLGYHYVNIDDCWMQHDRDANGHLQIDRTRFPHGLKWLGDYIHSKGLKFGIYEDAGYKTCQGAAGSYGHFQTDADDYAAWGVDYLKLDYCYQPTDQFPGKSAAEVAHIVYHEASQALANTGRKIVFSESAPAYVCCSGPNFDDELGWLADEGQLWRYGSDIADNWDSVLRNYAEGNTPGLAAYAGPNHWNDADMLEVGNGGMTTNEYQAQMSVWSVLASPLLFSTALKGASADTVRILSNADVIAVDQDRLGVQGTIVKSTGDVDILSRPLANGDRAVVLFNKGPDEQTASVTAAQAGFTGSAHSYRLTDLWSKQVTSTAGTIAASVPGRSAILYRVHRNASPSVPPSTVVGVDGHGYAAGTTTPTTVTLTNNGTSAITDVTLRLQVPDGWTARRTDGAPARAVPPGGSSTAHFDVTPNTPPPGAMLHLTGSAGYRWQGSGQRVSGGLDFASPTPYPGIDAAANNVGITDESNPAPGNFDGGGNSYSAQALAGAGLTPGASLTHDGLTFHWPSAAAGTPDNVAGGARKVAVDGTGTLGFLGSEAGFVTGSVTITFTDGTTQQADLSFPNWCCSDTTGYDIVATVDHRNTQSGPANFGVQYRIFYVGVALPPDKTVASVTLPAQSAIHVFAVAAG</sequence>
<gene>
    <name evidence="12" type="ORF">Asera_61100</name>
</gene>
<evidence type="ECO:0000313" key="13">
    <source>
        <dbReference type="Proteomes" id="UP000680750"/>
    </source>
</evidence>
<dbReference type="InterPro" id="IPR002241">
    <property type="entry name" value="Glyco_hydro_27"/>
</dbReference>
<evidence type="ECO:0000259" key="11">
    <source>
        <dbReference type="Pfam" id="PF17801"/>
    </source>
</evidence>
<evidence type="ECO:0000256" key="2">
    <source>
        <dbReference type="ARBA" id="ARBA00022729"/>
    </source>
</evidence>
<dbReference type="Gene3D" id="3.20.20.70">
    <property type="entry name" value="Aldolase class I"/>
    <property type="match status" value="1"/>
</dbReference>
<dbReference type="SUPFAM" id="SSF51011">
    <property type="entry name" value="Glycosyl hydrolase domain"/>
    <property type="match status" value="1"/>
</dbReference>
<evidence type="ECO:0000256" key="6">
    <source>
        <dbReference type="ARBA" id="ARBA00023295"/>
    </source>
</evidence>
<feature type="region of interest" description="Disordered" evidence="8">
    <location>
        <begin position="482"/>
        <end position="501"/>
    </location>
</feature>
<feature type="signal peptide" evidence="9">
    <location>
        <begin position="1"/>
        <end position="36"/>
    </location>
</feature>
<dbReference type="Gene3D" id="2.60.40.1180">
    <property type="entry name" value="Golgi alpha-mannosidase II"/>
    <property type="match status" value="1"/>
</dbReference>
<dbReference type="SUPFAM" id="SSF51445">
    <property type="entry name" value="(Trans)glycosidases"/>
    <property type="match status" value="1"/>
</dbReference>
<dbReference type="Pfam" id="PF17801">
    <property type="entry name" value="Melibiase_C"/>
    <property type="match status" value="1"/>
</dbReference>
<keyword evidence="6 7" id="KW-0326">Glycosidase</keyword>
<evidence type="ECO:0000256" key="9">
    <source>
        <dbReference type="SAM" id="SignalP"/>
    </source>
</evidence>
<keyword evidence="5" id="KW-0325">Glycoprotein</keyword>
<dbReference type="CDD" id="cd14792">
    <property type="entry name" value="GH27"/>
    <property type="match status" value="1"/>
</dbReference>
<keyword evidence="13" id="KW-1185">Reference proteome</keyword>
<dbReference type="EMBL" id="AP023354">
    <property type="protein sequence ID" value="BCJ32002.1"/>
    <property type="molecule type" value="Genomic_DNA"/>
</dbReference>
<dbReference type="KEGG" id="aser:Asera_61100"/>
<accession>A0A810LBQ9</accession>
<evidence type="ECO:0000256" key="7">
    <source>
        <dbReference type="RuleBase" id="RU361168"/>
    </source>
</evidence>
<feature type="domain" description="Alpha-galactosidase NEW3" evidence="10">
    <location>
        <begin position="450"/>
        <end position="510"/>
    </location>
</feature>
<keyword evidence="7" id="KW-1015">Disulfide bond</keyword>
<dbReference type="GO" id="GO:0030246">
    <property type="term" value="F:carbohydrate binding"/>
    <property type="evidence" value="ECO:0007669"/>
    <property type="project" value="UniProtKB-KW"/>
</dbReference>
<dbReference type="GO" id="GO:0005975">
    <property type="term" value="P:carbohydrate metabolic process"/>
    <property type="evidence" value="ECO:0007669"/>
    <property type="project" value="InterPro"/>
</dbReference>
<dbReference type="PANTHER" id="PTHR11452:SF91">
    <property type="entry name" value="ALPHA-GALACTOSIDASE A-RELATED"/>
    <property type="match status" value="1"/>
</dbReference>
<dbReference type="InterPro" id="IPR017853">
    <property type="entry name" value="GH"/>
</dbReference>
<dbReference type="GO" id="GO:0004557">
    <property type="term" value="F:alpha-galactosidase activity"/>
    <property type="evidence" value="ECO:0007669"/>
    <property type="project" value="UniProtKB-EC"/>
</dbReference>
<evidence type="ECO:0000313" key="12">
    <source>
        <dbReference type="EMBL" id="BCJ32002.1"/>
    </source>
</evidence>
<organism evidence="12 13">
    <name type="scientific">Actinocatenispora sera</name>
    <dbReference type="NCBI Taxonomy" id="390989"/>
    <lineage>
        <taxon>Bacteria</taxon>
        <taxon>Bacillati</taxon>
        <taxon>Actinomycetota</taxon>
        <taxon>Actinomycetes</taxon>
        <taxon>Micromonosporales</taxon>
        <taxon>Micromonosporaceae</taxon>
        <taxon>Actinocatenispora</taxon>
    </lineage>
</organism>
<dbReference type="InterPro" id="IPR000111">
    <property type="entry name" value="Glyco_hydro_27/36_CS"/>
</dbReference>
<dbReference type="InterPro" id="IPR013785">
    <property type="entry name" value="Aldolase_TIM"/>
</dbReference>
<feature type="domain" description="Alpha galactosidase C-terminal" evidence="11">
    <location>
        <begin position="351"/>
        <end position="427"/>
    </location>
</feature>
<dbReference type="Pfam" id="PF16499">
    <property type="entry name" value="Melibiase_2"/>
    <property type="match status" value="1"/>
</dbReference>
<name>A0A810LBQ9_9ACTN</name>
<keyword evidence="2 9" id="KW-0732">Signal</keyword>
<comment type="catalytic activity">
    <reaction evidence="7">
        <text>Hydrolysis of terminal, non-reducing alpha-D-galactose residues in alpha-D-galactosides, including galactose oligosaccharides, galactomannans and galactolipids.</text>
        <dbReference type="EC" id="3.2.1.22"/>
    </reaction>
</comment>
<dbReference type="AlphaFoldDB" id="A0A810LBQ9"/>
<evidence type="ECO:0000256" key="5">
    <source>
        <dbReference type="ARBA" id="ARBA00023180"/>
    </source>
</evidence>
<reference evidence="12" key="1">
    <citation type="submission" date="2020-08" db="EMBL/GenBank/DDBJ databases">
        <title>Whole genome shotgun sequence of Actinocatenispora sera NBRC 101916.</title>
        <authorList>
            <person name="Komaki H."/>
            <person name="Tamura T."/>
        </authorList>
    </citation>
    <scope>NUCLEOTIDE SEQUENCE</scope>
    <source>
        <strain evidence="12">NBRC 101916</strain>
    </source>
</reference>
<feature type="chain" id="PRO_5032605930" description="Alpha-galactosidase" evidence="9">
    <location>
        <begin position="37"/>
        <end position="724"/>
    </location>
</feature>
<evidence type="ECO:0000256" key="3">
    <source>
        <dbReference type="ARBA" id="ARBA00022734"/>
    </source>
</evidence>
<keyword evidence="4 7" id="KW-0378">Hydrolase</keyword>
<dbReference type="InterPro" id="IPR013780">
    <property type="entry name" value="Glyco_hydro_b"/>
</dbReference>
<dbReference type="InterPro" id="IPR041233">
    <property type="entry name" value="Melibiase_C"/>
</dbReference>
<comment type="similarity">
    <text evidence="1 7">Belongs to the glycosyl hydrolase 27 family.</text>
</comment>